<dbReference type="Pfam" id="PF10756">
    <property type="entry name" value="bPH_6"/>
    <property type="match status" value="1"/>
</dbReference>
<keyword evidence="1" id="KW-0472">Membrane</keyword>
<feature type="domain" description="Low molecular weight protein antigen 6 PH" evidence="2">
    <location>
        <begin position="140"/>
        <end position="202"/>
    </location>
</feature>
<reference evidence="4" key="1">
    <citation type="journal article" date="2019" name="Int. J. Syst. Evol. Microbiol.">
        <title>The Global Catalogue of Microorganisms (GCM) 10K type strain sequencing project: providing services to taxonomists for standard genome sequencing and annotation.</title>
        <authorList>
            <consortium name="The Broad Institute Genomics Platform"/>
            <consortium name="The Broad Institute Genome Sequencing Center for Infectious Disease"/>
            <person name="Wu L."/>
            <person name="Ma J."/>
        </authorList>
    </citation>
    <scope>NUCLEOTIDE SEQUENCE [LARGE SCALE GENOMIC DNA]</scope>
    <source>
        <strain evidence="4">CGMCC 4.7643</strain>
    </source>
</reference>
<dbReference type="InterPro" id="IPR019692">
    <property type="entry name" value="CFP-6_PH"/>
</dbReference>
<keyword evidence="4" id="KW-1185">Reference proteome</keyword>
<protein>
    <submittedName>
        <fullName evidence="3">PH domain-containing protein</fullName>
    </submittedName>
</protein>
<organism evidence="3 4">
    <name type="scientific">Amycolatopsis samaneae</name>
    <dbReference type="NCBI Taxonomy" id="664691"/>
    <lineage>
        <taxon>Bacteria</taxon>
        <taxon>Bacillati</taxon>
        <taxon>Actinomycetota</taxon>
        <taxon>Actinomycetes</taxon>
        <taxon>Pseudonocardiales</taxon>
        <taxon>Pseudonocardiaceae</taxon>
        <taxon>Amycolatopsis</taxon>
    </lineage>
</organism>
<evidence type="ECO:0000313" key="4">
    <source>
        <dbReference type="Proteomes" id="UP001597419"/>
    </source>
</evidence>
<gene>
    <name evidence="3" type="ORF">ACFSYJ_40665</name>
</gene>
<sequence>MPQPRVARRYRNLLLDNGFTDVTVEVRIGGEGSRTTEARLSRVSPQPPNTDLGAVRGRYPTDNRRRGWAAVILLAAGLPFTAFAVAFWVFLDHVSGKLPSTGADPLWLPSVAVGLGLGMLLMGGWWGVHSFTHRGEFFELHDNGLRHSRGGRTRSVPWAQVRRVTTGSGRNTALTRWAGGTFTCTLHLADGKKLTFTALTEDAVHLARQIRTAVERNP</sequence>
<feature type="transmembrane region" description="Helical" evidence="1">
    <location>
        <begin position="106"/>
        <end position="128"/>
    </location>
</feature>
<feature type="transmembrane region" description="Helical" evidence="1">
    <location>
        <begin position="68"/>
        <end position="91"/>
    </location>
</feature>
<dbReference type="Proteomes" id="UP001597419">
    <property type="component" value="Unassembled WGS sequence"/>
</dbReference>
<evidence type="ECO:0000256" key="1">
    <source>
        <dbReference type="SAM" id="Phobius"/>
    </source>
</evidence>
<comment type="caution">
    <text evidence="3">The sequence shown here is derived from an EMBL/GenBank/DDBJ whole genome shotgun (WGS) entry which is preliminary data.</text>
</comment>
<evidence type="ECO:0000313" key="3">
    <source>
        <dbReference type="EMBL" id="MFD2464988.1"/>
    </source>
</evidence>
<keyword evidence="1" id="KW-0812">Transmembrane</keyword>
<proteinExistence type="predicted"/>
<name>A0ABW5GVM9_9PSEU</name>
<dbReference type="RefSeq" id="WP_345399291.1">
    <property type="nucleotide sequence ID" value="NZ_BAABHG010000010.1"/>
</dbReference>
<evidence type="ECO:0000259" key="2">
    <source>
        <dbReference type="Pfam" id="PF10756"/>
    </source>
</evidence>
<keyword evidence="1" id="KW-1133">Transmembrane helix</keyword>
<dbReference type="EMBL" id="JBHUKU010000028">
    <property type="protein sequence ID" value="MFD2464988.1"/>
    <property type="molecule type" value="Genomic_DNA"/>
</dbReference>
<accession>A0ABW5GVM9</accession>